<evidence type="ECO:0000259" key="7">
    <source>
        <dbReference type="Pfam" id="PF01432"/>
    </source>
</evidence>
<evidence type="ECO:0000256" key="2">
    <source>
        <dbReference type="ARBA" id="ARBA00022723"/>
    </source>
</evidence>
<dbReference type="Proteomes" id="UP000503088">
    <property type="component" value="Chromosome"/>
</dbReference>
<dbReference type="InterPro" id="IPR042088">
    <property type="entry name" value="OligoPept_F_C"/>
</dbReference>
<keyword evidence="5 6" id="KW-0482">Metalloprotease</keyword>
<keyword evidence="1 6" id="KW-0645">Protease</keyword>
<dbReference type="Pfam" id="PF08439">
    <property type="entry name" value="Peptidase_M3_N"/>
    <property type="match status" value="1"/>
</dbReference>
<dbReference type="CDD" id="cd09607">
    <property type="entry name" value="M3B_PepF"/>
    <property type="match status" value="1"/>
</dbReference>
<dbReference type="KEGG" id="kpul:GXN76_03295"/>
<feature type="domain" description="Peptidase M3A/M3B catalytic" evidence="7">
    <location>
        <begin position="202"/>
        <end position="580"/>
    </location>
</feature>
<evidence type="ECO:0000256" key="3">
    <source>
        <dbReference type="ARBA" id="ARBA00022801"/>
    </source>
</evidence>
<keyword evidence="2 6" id="KW-0479">Metal-binding</keyword>
<accession>A0A7D4BEI5</accession>
<dbReference type="InterPro" id="IPR001333">
    <property type="entry name" value="Peptidase_M32_Taq"/>
</dbReference>
<evidence type="ECO:0000313" key="9">
    <source>
        <dbReference type="EMBL" id="QKG83592.1"/>
    </source>
</evidence>
<dbReference type="PANTHER" id="PTHR34217">
    <property type="entry name" value="METAL-DEPENDENT CARBOXYPEPTIDASE"/>
    <property type="match status" value="1"/>
</dbReference>
<evidence type="ECO:0000256" key="6">
    <source>
        <dbReference type="RuleBase" id="RU003435"/>
    </source>
</evidence>
<proteinExistence type="inferred from homology"/>
<dbReference type="GO" id="GO:0006508">
    <property type="term" value="P:proteolysis"/>
    <property type="evidence" value="ECO:0007669"/>
    <property type="project" value="UniProtKB-KW"/>
</dbReference>
<evidence type="ECO:0000313" key="10">
    <source>
        <dbReference type="Proteomes" id="UP000503088"/>
    </source>
</evidence>
<evidence type="ECO:0000256" key="1">
    <source>
        <dbReference type="ARBA" id="ARBA00022670"/>
    </source>
</evidence>
<dbReference type="GO" id="GO:0004181">
    <property type="term" value="F:metallocarboxypeptidase activity"/>
    <property type="evidence" value="ECO:0007669"/>
    <property type="project" value="InterPro"/>
</dbReference>
<evidence type="ECO:0000256" key="4">
    <source>
        <dbReference type="ARBA" id="ARBA00022833"/>
    </source>
</evidence>
<dbReference type="PANTHER" id="PTHR34217:SF1">
    <property type="entry name" value="CARBOXYPEPTIDASE 1"/>
    <property type="match status" value="1"/>
</dbReference>
<dbReference type="GO" id="GO:0004222">
    <property type="term" value="F:metalloendopeptidase activity"/>
    <property type="evidence" value="ECO:0007669"/>
    <property type="project" value="InterPro"/>
</dbReference>
<dbReference type="Pfam" id="PF01432">
    <property type="entry name" value="Peptidase_M3"/>
    <property type="match status" value="1"/>
</dbReference>
<dbReference type="RefSeq" id="WP_173220481.1">
    <property type="nucleotide sequence ID" value="NZ_CP048104.1"/>
</dbReference>
<dbReference type="EMBL" id="CP048104">
    <property type="protein sequence ID" value="QKG83592.1"/>
    <property type="molecule type" value="Genomic_DNA"/>
</dbReference>
<comment type="cofactor">
    <cofactor evidence="6">
        <name>Zn(2+)</name>
        <dbReference type="ChEBI" id="CHEBI:29105"/>
    </cofactor>
    <text evidence="6">Binds 1 zinc ion.</text>
</comment>
<comment type="similarity">
    <text evidence="6">Belongs to the peptidase M3 family.</text>
</comment>
<dbReference type="InterPro" id="IPR013647">
    <property type="entry name" value="OligopepF_N_dom"/>
</dbReference>
<sequence>MNQTYSLNWDLDIFFPGGSQSPQFQEYVKKLEQDVQRFDHQVKAFPQKEAEDLDTWHSLFLTLQDLFKRLTESSSFVSCLEAADMKDEAPKIIRGRLEQISASLGSTLTLLDDQLLKLSEDFFQTLLQDSRFQPIAFSLKERRDRAKEKMDPGMESLAGDLSVDGYHAWGELYYLIVGRMSIPYEEKGEVKQLSVGQASNKMTSGNRAVRKEIFNKLNDAWEQEENLLLSTLNHLSGYRLQLYRHRKWDSVLKEPLALNRMSEKTLQTMWKVIDGNKQPLLSYFQRKASLLGVDKLSWYDVYAPLSEEEQTLSYDEAANFILEHFGRFDSRLQEFALRAFQERWIEAEDRPGKRPGGFCTSFGESNQSRIFMTFSGSATNVSTLAHELGHAYHSYVMKDLPPMAKNYAMNVAETASTFAELIVADASIQAAKSKEQKIALLEDKIQRSAAFFMDVHARFLFESRFYEQRKQGPVSAEQVKKLILEAQREAFHDGLDEYHPYFWAAKLHFFITGMPFYNFPYTFGYLFSTGLYGKALTEGPQFAEKYVDLLRDTGRMSVEELANKHLGVDLTQPTFWQDAVDLVHDDIRQFLALTEK</sequence>
<dbReference type="GO" id="GO:0046872">
    <property type="term" value="F:metal ion binding"/>
    <property type="evidence" value="ECO:0007669"/>
    <property type="project" value="UniProtKB-UniRule"/>
</dbReference>
<feature type="domain" description="Oligopeptidase F N-terminal" evidence="8">
    <location>
        <begin position="115"/>
        <end position="180"/>
    </location>
</feature>
<keyword evidence="10" id="KW-1185">Reference proteome</keyword>
<keyword evidence="3 6" id="KW-0378">Hydrolase</keyword>
<evidence type="ECO:0000256" key="5">
    <source>
        <dbReference type="ARBA" id="ARBA00023049"/>
    </source>
</evidence>
<dbReference type="InterPro" id="IPR001567">
    <property type="entry name" value="Pept_M3A_M3B_dom"/>
</dbReference>
<dbReference type="SUPFAM" id="SSF55486">
    <property type="entry name" value="Metalloproteases ('zincins'), catalytic domain"/>
    <property type="match status" value="1"/>
</dbReference>
<dbReference type="InterPro" id="IPR011977">
    <property type="entry name" value="Pept_M3B_clade3"/>
</dbReference>
<gene>
    <name evidence="9" type="ORF">GXN76_03295</name>
</gene>
<evidence type="ECO:0000259" key="8">
    <source>
        <dbReference type="Pfam" id="PF08439"/>
    </source>
</evidence>
<dbReference type="NCBIfam" id="TIGR02290">
    <property type="entry name" value="M3_fam_3"/>
    <property type="match status" value="1"/>
</dbReference>
<protein>
    <submittedName>
        <fullName evidence="9">M3 family oligoendopeptidase</fullName>
    </submittedName>
</protein>
<keyword evidence="4 6" id="KW-0862">Zinc</keyword>
<name>A0A7D4BEI5_9BACL</name>
<organism evidence="9 10">
    <name type="scientific">Kroppenstedtia pulmonis</name>
    <dbReference type="NCBI Taxonomy" id="1380685"/>
    <lineage>
        <taxon>Bacteria</taxon>
        <taxon>Bacillati</taxon>
        <taxon>Bacillota</taxon>
        <taxon>Bacilli</taxon>
        <taxon>Bacillales</taxon>
        <taxon>Thermoactinomycetaceae</taxon>
        <taxon>Kroppenstedtia</taxon>
    </lineage>
</organism>
<dbReference type="InterPro" id="IPR034006">
    <property type="entry name" value="M3B_PepF_2"/>
</dbReference>
<dbReference type="AlphaFoldDB" id="A0A7D4BEI5"/>
<dbReference type="Gene3D" id="1.20.140.70">
    <property type="entry name" value="Oligopeptidase f, N-terminal domain"/>
    <property type="match status" value="1"/>
</dbReference>
<reference evidence="9 10" key="1">
    <citation type="submission" date="2020-01" db="EMBL/GenBank/DDBJ databases">
        <authorList>
            <person name="Gulvik C.A."/>
            <person name="Batra D.G."/>
        </authorList>
    </citation>
    <scope>NUCLEOTIDE SEQUENCE [LARGE SCALE GENOMIC DNA]</scope>
    <source>
        <strain evidence="9 10">W9323</strain>
    </source>
</reference>
<dbReference type="Gene3D" id="1.10.1370.20">
    <property type="entry name" value="Oligoendopeptidase f, C-terminal domain"/>
    <property type="match status" value="1"/>
</dbReference>